<reference evidence="5" key="1">
    <citation type="submission" date="2023-01" db="EMBL/GenBank/DDBJ databases">
        <title>Oxazolidinone resistance genes in florfenicol resistant enterococci from beef cattle and veal calves at slaughter.</title>
        <authorList>
            <person name="Biggel M."/>
        </authorList>
    </citation>
    <scope>NUCLEOTIDE SEQUENCE</scope>
    <source>
        <strain evidence="5">K204-1</strain>
    </source>
</reference>
<dbReference type="EMBL" id="CP116507">
    <property type="protein sequence ID" value="WCG23205.1"/>
    <property type="molecule type" value="Genomic_DNA"/>
</dbReference>
<keyword evidence="1" id="KW-0805">Transcription regulation</keyword>
<organism evidence="5 6">
    <name type="scientific">Vagococcus lutrae</name>
    <dbReference type="NCBI Taxonomy" id="81947"/>
    <lineage>
        <taxon>Bacteria</taxon>
        <taxon>Bacillati</taxon>
        <taxon>Bacillota</taxon>
        <taxon>Bacilli</taxon>
        <taxon>Lactobacillales</taxon>
        <taxon>Enterococcaceae</taxon>
        <taxon>Vagococcus</taxon>
    </lineage>
</organism>
<proteinExistence type="predicted"/>
<dbReference type="InterPro" id="IPR036390">
    <property type="entry name" value="WH_DNA-bd_sf"/>
</dbReference>
<dbReference type="PANTHER" id="PTHR33204:SF37">
    <property type="entry name" value="HTH-TYPE TRANSCRIPTIONAL REGULATOR YODB"/>
    <property type="match status" value="1"/>
</dbReference>
<dbReference type="GO" id="GO:0003677">
    <property type="term" value="F:DNA binding"/>
    <property type="evidence" value="ECO:0007669"/>
    <property type="project" value="UniProtKB-KW"/>
</dbReference>
<dbReference type="InterPro" id="IPR002577">
    <property type="entry name" value="HTH_HxlR"/>
</dbReference>
<evidence type="ECO:0000259" key="4">
    <source>
        <dbReference type="PROSITE" id="PS51118"/>
    </source>
</evidence>
<feature type="domain" description="HTH hxlR-type" evidence="4">
    <location>
        <begin position="11"/>
        <end position="109"/>
    </location>
</feature>
<keyword evidence="2" id="KW-0238">DNA-binding</keyword>
<dbReference type="PROSITE" id="PS51118">
    <property type="entry name" value="HTH_HXLR"/>
    <property type="match status" value="1"/>
</dbReference>
<evidence type="ECO:0000256" key="1">
    <source>
        <dbReference type="ARBA" id="ARBA00023015"/>
    </source>
</evidence>
<keyword evidence="3" id="KW-0804">Transcription</keyword>
<evidence type="ECO:0000256" key="2">
    <source>
        <dbReference type="ARBA" id="ARBA00023125"/>
    </source>
</evidence>
<dbReference type="PANTHER" id="PTHR33204">
    <property type="entry name" value="TRANSCRIPTIONAL REGULATOR, MARR FAMILY"/>
    <property type="match status" value="1"/>
</dbReference>
<evidence type="ECO:0000313" key="5">
    <source>
        <dbReference type="EMBL" id="WCG23205.1"/>
    </source>
</evidence>
<dbReference type="AlphaFoldDB" id="A0AAE9XJC9"/>
<dbReference type="SUPFAM" id="SSF46785">
    <property type="entry name" value="Winged helix' DNA-binding domain"/>
    <property type="match status" value="1"/>
</dbReference>
<dbReference type="Pfam" id="PF01638">
    <property type="entry name" value="HxlR"/>
    <property type="match status" value="1"/>
</dbReference>
<dbReference type="GeneID" id="72385253"/>
<dbReference type="Proteomes" id="UP001179600">
    <property type="component" value="Chromosome"/>
</dbReference>
<protein>
    <submittedName>
        <fullName evidence="5">Helix-turn-helix domain-containing protein</fullName>
    </submittedName>
</protein>
<dbReference type="Gene3D" id="1.10.10.10">
    <property type="entry name" value="Winged helix-like DNA-binding domain superfamily/Winged helix DNA-binding domain"/>
    <property type="match status" value="1"/>
</dbReference>
<evidence type="ECO:0000256" key="3">
    <source>
        <dbReference type="ARBA" id="ARBA00023163"/>
    </source>
</evidence>
<evidence type="ECO:0000313" key="6">
    <source>
        <dbReference type="Proteomes" id="UP001179600"/>
    </source>
</evidence>
<dbReference type="RefSeq" id="WP_200859844.1">
    <property type="nucleotide sequence ID" value="NZ_CP097017.1"/>
</dbReference>
<name>A0AAE9XJC9_9ENTE</name>
<dbReference type="InterPro" id="IPR036388">
    <property type="entry name" value="WH-like_DNA-bd_sf"/>
</dbReference>
<gene>
    <name evidence="5" type="ORF">PML95_02905</name>
</gene>
<sequence>MRIILLPSEECPVELTLQLIGNKWKFLIIRDLLEKTQRFGELKKSLAPISQKVLTQNLRELEKDGLIIRKVYPEVPLRVDYRLSELGETLAPVLATMHEWGEYYKIERKLKTNDLHV</sequence>
<accession>A0AAE9XJC9</accession>